<evidence type="ECO:0000256" key="1">
    <source>
        <dbReference type="ARBA" id="ARBA00022729"/>
    </source>
</evidence>
<evidence type="ECO:0000313" key="5">
    <source>
        <dbReference type="EMBL" id="CTQ67963.1"/>
    </source>
</evidence>
<dbReference type="EMBL" id="CXWD01000005">
    <property type="protein sequence ID" value="CTQ67963.1"/>
    <property type="molecule type" value="Genomic_DNA"/>
</dbReference>
<feature type="domain" description="ZinT" evidence="4">
    <location>
        <begin position="52"/>
        <end position="229"/>
    </location>
</feature>
<keyword evidence="1 3" id="KW-0732">Signal</keyword>
<dbReference type="OrthoDB" id="9810636at2"/>
<dbReference type="InterPro" id="IPR015304">
    <property type="entry name" value="ZinT_dom"/>
</dbReference>
<dbReference type="GO" id="GO:0008270">
    <property type="term" value="F:zinc ion binding"/>
    <property type="evidence" value="ECO:0007669"/>
    <property type="project" value="InterPro"/>
</dbReference>
<dbReference type="RefSeq" id="WP_055671371.1">
    <property type="nucleotide sequence ID" value="NZ_CXWD01000005.1"/>
</dbReference>
<dbReference type="Gene3D" id="2.40.128.20">
    <property type="match status" value="1"/>
</dbReference>
<evidence type="ECO:0000313" key="6">
    <source>
        <dbReference type="Proteomes" id="UP000053235"/>
    </source>
</evidence>
<dbReference type="AlphaFoldDB" id="A0A0M7A2K9"/>
<dbReference type="InterPro" id="IPR012674">
    <property type="entry name" value="Calycin"/>
</dbReference>
<gene>
    <name evidence="5" type="primary">zinT</name>
    <name evidence="5" type="ORF">LAX5112_01587</name>
</gene>
<feature type="chain" id="PRO_5005809198" evidence="3">
    <location>
        <begin position="32"/>
        <end position="229"/>
    </location>
</feature>
<name>A0A0M7A2K9_9HYPH</name>
<proteinExistence type="predicted"/>
<protein>
    <submittedName>
        <fullName evidence="5">Cadmium-induced protein ZinT</fullName>
    </submittedName>
</protein>
<keyword evidence="6" id="KW-1185">Reference proteome</keyword>
<sequence length="229" mass="25662">MKFHSSAGLLQATALKLGLAVALFAAAPVAATEKAQSKDHNHSHSHGSHSKKSEIYKGDFEDDQIENRSLSDWVGNWQSVYPYLTEGTLDPVMEHKAEHGTKTAGEYKDYYLIGYKTDVDAIEIDEDTVRFVKDSGTASGAYIYDGYEILTYKKGNRGVRYIFQKVSGDESAPEYIQFSDHKISPAAADHYHLYWGDDRAALLKEVTNWPTYYPAELTGQQIVEEMVAH</sequence>
<keyword evidence="2" id="KW-0862">Zinc</keyword>
<organism evidence="5 6">
    <name type="scientific">Roseibium alexandrii</name>
    <dbReference type="NCBI Taxonomy" id="388408"/>
    <lineage>
        <taxon>Bacteria</taxon>
        <taxon>Pseudomonadati</taxon>
        <taxon>Pseudomonadota</taxon>
        <taxon>Alphaproteobacteria</taxon>
        <taxon>Hyphomicrobiales</taxon>
        <taxon>Stappiaceae</taxon>
        <taxon>Roseibium</taxon>
    </lineage>
</organism>
<feature type="signal peptide" evidence="3">
    <location>
        <begin position="1"/>
        <end position="31"/>
    </location>
</feature>
<accession>A0A0M7A2K9</accession>
<dbReference type="SUPFAM" id="SSF50814">
    <property type="entry name" value="Lipocalins"/>
    <property type="match status" value="1"/>
</dbReference>
<evidence type="ECO:0000256" key="2">
    <source>
        <dbReference type="ARBA" id="ARBA00022833"/>
    </source>
</evidence>
<reference evidence="6" key="1">
    <citation type="submission" date="2015-07" db="EMBL/GenBank/DDBJ databases">
        <authorList>
            <person name="Rodrigo-Torres Lidia"/>
            <person name="Arahal R.David."/>
        </authorList>
    </citation>
    <scope>NUCLEOTIDE SEQUENCE [LARGE SCALE GENOMIC DNA]</scope>
    <source>
        <strain evidence="6">CECT 5112</strain>
    </source>
</reference>
<evidence type="ECO:0000256" key="3">
    <source>
        <dbReference type="SAM" id="SignalP"/>
    </source>
</evidence>
<evidence type="ECO:0000259" key="4">
    <source>
        <dbReference type="Pfam" id="PF09223"/>
    </source>
</evidence>
<dbReference type="Proteomes" id="UP000053235">
    <property type="component" value="Unassembled WGS sequence"/>
</dbReference>
<dbReference type="STRING" id="388408.LAX5112_01587"/>
<dbReference type="Pfam" id="PF09223">
    <property type="entry name" value="ZinT"/>
    <property type="match status" value="1"/>
</dbReference>